<comment type="caution">
    <text evidence="3">The sequence shown here is derived from an EMBL/GenBank/DDBJ whole genome shotgun (WGS) entry which is preliminary data.</text>
</comment>
<feature type="transmembrane region" description="Helical" evidence="1">
    <location>
        <begin position="12"/>
        <end position="31"/>
    </location>
</feature>
<dbReference type="Gene3D" id="3.40.250.10">
    <property type="entry name" value="Rhodanese-like domain"/>
    <property type="match status" value="1"/>
</dbReference>
<evidence type="ECO:0000256" key="1">
    <source>
        <dbReference type="SAM" id="Phobius"/>
    </source>
</evidence>
<dbReference type="EMBL" id="DTGR01000154">
    <property type="protein sequence ID" value="HHS29943.1"/>
    <property type="molecule type" value="Genomic_DNA"/>
</dbReference>
<dbReference type="PANTHER" id="PTHR43031:SF1">
    <property type="entry name" value="PYRIDINE NUCLEOTIDE-DISULPHIDE OXIDOREDUCTASE"/>
    <property type="match status" value="1"/>
</dbReference>
<dbReference type="PROSITE" id="PS50206">
    <property type="entry name" value="RHODANESE_3"/>
    <property type="match status" value="1"/>
</dbReference>
<dbReference type="SMART" id="SM00450">
    <property type="entry name" value="RHOD"/>
    <property type="match status" value="1"/>
</dbReference>
<dbReference type="PANTHER" id="PTHR43031">
    <property type="entry name" value="FAD-DEPENDENT OXIDOREDUCTASE"/>
    <property type="match status" value="1"/>
</dbReference>
<evidence type="ECO:0000313" key="3">
    <source>
        <dbReference type="EMBL" id="HHS29943.1"/>
    </source>
</evidence>
<keyword evidence="1" id="KW-1133">Transmembrane helix</keyword>
<protein>
    <submittedName>
        <fullName evidence="3">Rhodanese-like domain-containing protein</fullName>
    </submittedName>
</protein>
<evidence type="ECO:0000259" key="2">
    <source>
        <dbReference type="PROSITE" id="PS50206"/>
    </source>
</evidence>
<dbReference type="InterPro" id="IPR050229">
    <property type="entry name" value="GlpE_sulfurtransferase"/>
</dbReference>
<dbReference type="AlphaFoldDB" id="A0A7V6A4M0"/>
<keyword evidence="1" id="KW-0812">Transmembrane</keyword>
<dbReference type="CDD" id="cd00158">
    <property type="entry name" value="RHOD"/>
    <property type="match status" value="1"/>
</dbReference>
<proteinExistence type="predicted"/>
<sequence>MKQLARTVGNDLLWAGYLLLLAMLFGLAYQWPLVKVAWQGKLSSFLEDIQEHRRVTEFKGVPSISVQEAHELWKGGETLFLDARDADEYAELHIPKAINLPLEKLSEWEIKQAGILGLPRDRRIVVYCSKKQCHASLKEARYLQSLGFTRVMALLDGFQAWDEAGYDVDTGR</sequence>
<organism evidence="3">
    <name type="scientific">Desulfobacca acetoxidans</name>
    <dbReference type="NCBI Taxonomy" id="60893"/>
    <lineage>
        <taxon>Bacteria</taxon>
        <taxon>Pseudomonadati</taxon>
        <taxon>Thermodesulfobacteriota</taxon>
        <taxon>Desulfobaccia</taxon>
        <taxon>Desulfobaccales</taxon>
        <taxon>Desulfobaccaceae</taxon>
        <taxon>Desulfobacca</taxon>
    </lineage>
</organism>
<accession>A0A7V6A4M0</accession>
<keyword evidence="1" id="KW-0472">Membrane</keyword>
<reference evidence="3" key="1">
    <citation type="journal article" date="2020" name="mSystems">
        <title>Genome- and Community-Level Interaction Insights into Carbon Utilization and Element Cycling Functions of Hydrothermarchaeota in Hydrothermal Sediment.</title>
        <authorList>
            <person name="Zhou Z."/>
            <person name="Liu Y."/>
            <person name="Xu W."/>
            <person name="Pan J."/>
            <person name="Luo Z.H."/>
            <person name="Li M."/>
        </authorList>
    </citation>
    <scope>NUCLEOTIDE SEQUENCE [LARGE SCALE GENOMIC DNA]</scope>
    <source>
        <strain evidence="3">SpSt-767</strain>
    </source>
</reference>
<dbReference type="SUPFAM" id="SSF52821">
    <property type="entry name" value="Rhodanese/Cell cycle control phosphatase"/>
    <property type="match status" value="1"/>
</dbReference>
<gene>
    <name evidence="3" type="ORF">ENV52_09625</name>
</gene>
<dbReference type="Pfam" id="PF00581">
    <property type="entry name" value="Rhodanese"/>
    <property type="match status" value="1"/>
</dbReference>
<dbReference type="InterPro" id="IPR036873">
    <property type="entry name" value="Rhodanese-like_dom_sf"/>
</dbReference>
<feature type="domain" description="Rhodanese" evidence="2">
    <location>
        <begin position="74"/>
        <end position="170"/>
    </location>
</feature>
<name>A0A7V6A4M0_9BACT</name>
<dbReference type="InterPro" id="IPR001763">
    <property type="entry name" value="Rhodanese-like_dom"/>
</dbReference>